<reference evidence="3" key="1">
    <citation type="submission" date="2024-02" db="EMBL/GenBank/DDBJ databases">
        <authorList>
            <consortium name="ELIXIR-Norway"/>
            <consortium name="Elixir Norway"/>
        </authorList>
    </citation>
    <scope>NUCLEOTIDE SEQUENCE</scope>
</reference>
<name>A0ABP0UA19_9BRYO</name>
<dbReference type="Pfam" id="PF08450">
    <property type="entry name" value="SGL"/>
    <property type="match status" value="1"/>
</dbReference>
<evidence type="ECO:0000313" key="3">
    <source>
        <dbReference type="EMBL" id="CAK9213752.1"/>
    </source>
</evidence>
<evidence type="ECO:0000313" key="4">
    <source>
        <dbReference type="Proteomes" id="UP001497512"/>
    </source>
</evidence>
<keyword evidence="4" id="KW-1185">Reference proteome</keyword>
<feature type="domain" description="SMP-30/Gluconolactonase/LRE-like region" evidence="2">
    <location>
        <begin position="149"/>
        <end position="394"/>
    </location>
</feature>
<sequence length="422" mass="45835">MLKPMTTVGTIVVAMLALWLSLTPWSKFQGGEGGEAFLATQIKWLNSVAKKKYELPTAACFWQQGSIINNIPTGPSDPDCLFEVRDPDFLEVLGVAPTLELVVNTDAHEGGVYFPDTDEFYFASSRRKFGYLASMTSDNKVAHAGDANAEVKKVSLKTGKVSTVFPVTDVANGMALDNDGNLLICQQGQGAKPGYIERVDLKNLNSSIVADNWFGVPFNSPNDVVVKSDGSIWFTDPSYGRAQGFRAKPQVSNQVYRISMTGVVDAVASDFQQPNGLAFSEDEKRLYVTDTGFETGFGDEFDPLKHHHIYVFDILPDGSLGSRRLFASVGMYDGSSPGLGVPDGIKIDTKGRVYVGSPDGVQVFSRTGKSLGLIRLPGACNLGFVGEQLNKLYVLNDKSIRAIQLQATAAGLQYASRFKHQK</sequence>
<gene>
    <name evidence="3" type="ORF">CSSPTR1EN2_LOCUS11942</name>
</gene>
<protein>
    <recommendedName>
        <fullName evidence="2">SMP-30/Gluconolactonase/LRE-like region domain-containing protein</fullName>
    </recommendedName>
</protein>
<dbReference type="PANTHER" id="PTHR47064">
    <property type="entry name" value="PUTATIVE (AFU_ORTHOLOGUE AFUA_1G08990)-RELATED"/>
    <property type="match status" value="1"/>
</dbReference>
<dbReference type="PANTHER" id="PTHR47064:SF2">
    <property type="entry name" value="SMP-30_GLUCONOLACTONASE_LRE-LIKE REGION DOMAIN-CONTAINING PROTEIN-RELATED"/>
    <property type="match status" value="1"/>
</dbReference>
<dbReference type="SUPFAM" id="SSF63829">
    <property type="entry name" value="Calcium-dependent phosphotriesterase"/>
    <property type="match status" value="1"/>
</dbReference>
<dbReference type="Proteomes" id="UP001497512">
    <property type="component" value="Chromosome 19"/>
</dbReference>
<evidence type="ECO:0000256" key="1">
    <source>
        <dbReference type="SAM" id="SignalP"/>
    </source>
</evidence>
<dbReference type="InterPro" id="IPR011042">
    <property type="entry name" value="6-blade_b-propeller_TolB-like"/>
</dbReference>
<dbReference type="EMBL" id="OZ019911">
    <property type="protein sequence ID" value="CAK9213752.1"/>
    <property type="molecule type" value="Genomic_DNA"/>
</dbReference>
<dbReference type="InterPro" id="IPR013658">
    <property type="entry name" value="SGL"/>
</dbReference>
<accession>A0ABP0UA19</accession>
<feature type="signal peptide" evidence="1">
    <location>
        <begin position="1"/>
        <end position="30"/>
    </location>
</feature>
<keyword evidence="1" id="KW-0732">Signal</keyword>
<dbReference type="InterPro" id="IPR052988">
    <property type="entry name" value="Oryzine_lactonohydrolase"/>
</dbReference>
<feature type="chain" id="PRO_5047278557" description="SMP-30/Gluconolactonase/LRE-like region domain-containing protein" evidence="1">
    <location>
        <begin position="31"/>
        <end position="422"/>
    </location>
</feature>
<dbReference type="Gene3D" id="2.120.10.30">
    <property type="entry name" value="TolB, C-terminal domain"/>
    <property type="match status" value="1"/>
</dbReference>
<evidence type="ECO:0000259" key="2">
    <source>
        <dbReference type="Pfam" id="PF08450"/>
    </source>
</evidence>
<proteinExistence type="predicted"/>
<organism evidence="3 4">
    <name type="scientific">Sphagnum troendelagicum</name>
    <dbReference type="NCBI Taxonomy" id="128251"/>
    <lineage>
        <taxon>Eukaryota</taxon>
        <taxon>Viridiplantae</taxon>
        <taxon>Streptophyta</taxon>
        <taxon>Embryophyta</taxon>
        <taxon>Bryophyta</taxon>
        <taxon>Sphagnophytina</taxon>
        <taxon>Sphagnopsida</taxon>
        <taxon>Sphagnales</taxon>
        <taxon>Sphagnaceae</taxon>
        <taxon>Sphagnum</taxon>
    </lineage>
</organism>